<evidence type="ECO:0000313" key="4">
    <source>
        <dbReference type="Proteomes" id="UP000070412"/>
    </source>
</evidence>
<proteinExistence type="predicted"/>
<protein>
    <submittedName>
        <fullName evidence="2 3">Uncharacterized protein</fullName>
    </submittedName>
</protein>
<feature type="compositionally biased region" description="Basic residues" evidence="1">
    <location>
        <begin position="25"/>
        <end position="38"/>
    </location>
</feature>
<feature type="region of interest" description="Disordered" evidence="1">
    <location>
        <begin position="19"/>
        <end position="40"/>
    </location>
</feature>
<evidence type="ECO:0000313" key="3">
    <source>
        <dbReference type="EnsemblMetazoa" id="KAF7489276.1"/>
    </source>
</evidence>
<dbReference type="Pfam" id="PF09495">
    <property type="entry name" value="DUF2462"/>
    <property type="match status" value="1"/>
</dbReference>
<dbReference type="InterPro" id="IPR019034">
    <property type="entry name" value="UPF0390"/>
</dbReference>
<gene>
    <name evidence="2" type="ORF">SSS_2501</name>
</gene>
<name>A0A834R5Z4_SARSC</name>
<reference evidence="4" key="1">
    <citation type="journal article" date="2020" name="PLoS Negl. Trop. Dis.">
        <title>High-quality nuclear genome for Sarcoptes scabiei-A critical resource for a neglected parasite.</title>
        <authorList>
            <person name="Korhonen P.K."/>
            <person name="Gasser R.B."/>
            <person name="Ma G."/>
            <person name="Wang T."/>
            <person name="Stroehlein A.J."/>
            <person name="Young N.D."/>
            <person name="Ang C.S."/>
            <person name="Fernando D.D."/>
            <person name="Lu H.C."/>
            <person name="Taylor S."/>
            <person name="Reynolds S.L."/>
            <person name="Mofiz E."/>
            <person name="Najaraj S.H."/>
            <person name="Gowda H."/>
            <person name="Madugundu A."/>
            <person name="Renuse S."/>
            <person name="Holt D."/>
            <person name="Pandey A."/>
            <person name="Papenfuss A.T."/>
            <person name="Fischer K."/>
        </authorList>
    </citation>
    <scope>NUCLEOTIDE SEQUENCE [LARGE SCALE GENOMIC DNA]</scope>
</reference>
<dbReference type="Proteomes" id="UP000070412">
    <property type="component" value="Unassembled WGS sequence"/>
</dbReference>
<reference evidence="3" key="3">
    <citation type="submission" date="2022-06" db="UniProtKB">
        <authorList>
            <consortium name="EnsemblMetazoa"/>
        </authorList>
    </citation>
    <scope>IDENTIFICATION</scope>
</reference>
<keyword evidence="4" id="KW-1185">Reference proteome</keyword>
<dbReference type="AlphaFoldDB" id="A0A834R5Z4"/>
<reference evidence="2" key="2">
    <citation type="submission" date="2020-01" db="EMBL/GenBank/DDBJ databases">
        <authorList>
            <person name="Korhonen P.K.K."/>
            <person name="Guangxu M.G."/>
            <person name="Wang T.W."/>
            <person name="Stroehlein A.J.S."/>
            <person name="Young N.D."/>
            <person name="Ang C.-S.A."/>
            <person name="Fernando D.W.F."/>
            <person name="Lu H.L."/>
            <person name="Taylor S.T."/>
            <person name="Ehtesham M.E.M."/>
            <person name="Najaraj S.H.N."/>
            <person name="Harsha G.H.G."/>
            <person name="Madugundu A.M."/>
            <person name="Renuse S.R."/>
            <person name="Holt D.H."/>
            <person name="Pandey A.P."/>
            <person name="Papenfuss A.P."/>
            <person name="Gasser R.B.G."/>
            <person name="Fischer K.F."/>
        </authorList>
    </citation>
    <scope>NUCLEOTIDE SEQUENCE</scope>
    <source>
        <strain evidence="2">SSS_KF_BRIS2020</strain>
    </source>
</reference>
<evidence type="ECO:0000313" key="2">
    <source>
        <dbReference type="EMBL" id="KAF7489276.1"/>
    </source>
</evidence>
<sequence length="78" mass="8809">MAQGKLKVKNKLPKNIKKSSVLRGQQKKPSKVVMKKKTKQLDAKQKLQMLVTKEINKNIEAEARGMAKKFSLGESSKK</sequence>
<organism evidence="2">
    <name type="scientific">Sarcoptes scabiei</name>
    <name type="common">Itch mite</name>
    <name type="synonym">Acarus scabiei</name>
    <dbReference type="NCBI Taxonomy" id="52283"/>
    <lineage>
        <taxon>Eukaryota</taxon>
        <taxon>Metazoa</taxon>
        <taxon>Ecdysozoa</taxon>
        <taxon>Arthropoda</taxon>
        <taxon>Chelicerata</taxon>
        <taxon>Arachnida</taxon>
        <taxon>Acari</taxon>
        <taxon>Acariformes</taxon>
        <taxon>Sarcoptiformes</taxon>
        <taxon>Astigmata</taxon>
        <taxon>Psoroptidia</taxon>
        <taxon>Sarcoptoidea</taxon>
        <taxon>Sarcoptidae</taxon>
        <taxon>Sarcoptinae</taxon>
        <taxon>Sarcoptes</taxon>
    </lineage>
</organism>
<dbReference type="EMBL" id="WVUK01000065">
    <property type="protein sequence ID" value="KAF7489276.1"/>
    <property type="molecule type" value="Genomic_DNA"/>
</dbReference>
<accession>A0A834R5Z4</accession>
<evidence type="ECO:0000256" key="1">
    <source>
        <dbReference type="SAM" id="MobiDB-lite"/>
    </source>
</evidence>
<dbReference type="EnsemblMetazoa" id="SSS_2501s_mrna">
    <property type="protein sequence ID" value="KAF7489276.1"/>
    <property type="gene ID" value="SSS_2501"/>
</dbReference>